<evidence type="ECO:0000313" key="2">
    <source>
        <dbReference type="Proteomes" id="UP000004198"/>
    </source>
</evidence>
<dbReference type="OrthoDB" id="1684946at2"/>
<proteinExistence type="predicted"/>
<protein>
    <recommendedName>
        <fullName evidence="3">DUF2292 domain-containing protein</fullName>
    </recommendedName>
</protein>
<evidence type="ECO:0000313" key="1">
    <source>
        <dbReference type="EMBL" id="EET87435.1"/>
    </source>
</evidence>
<dbReference type="AlphaFoldDB" id="C6PTK5"/>
<accession>C6PTK5</accession>
<reference evidence="1 2" key="1">
    <citation type="submission" date="2009-06" db="EMBL/GenBank/DDBJ databases">
        <title>The draft genome of Clostridium carboxidivorans P7.</title>
        <authorList>
            <consortium name="US DOE Joint Genome Institute (JGI-PGF)"/>
            <person name="Lucas S."/>
            <person name="Copeland A."/>
            <person name="Lapidus A."/>
            <person name="Glavina del Rio T."/>
            <person name="Tice H."/>
            <person name="Bruce D."/>
            <person name="Goodwin L."/>
            <person name="Pitluck S."/>
            <person name="Larimer F."/>
            <person name="Land M.L."/>
            <person name="Hauser L."/>
            <person name="Hemme C.L."/>
        </authorList>
    </citation>
    <scope>NUCLEOTIDE SEQUENCE [LARGE SCALE GENOMIC DNA]</scope>
    <source>
        <strain evidence="1 2">P7</strain>
    </source>
</reference>
<dbReference type="InterPro" id="IPR018743">
    <property type="entry name" value="DUF2292"/>
</dbReference>
<evidence type="ECO:0008006" key="3">
    <source>
        <dbReference type="Google" id="ProtNLM"/>
    </source>
</evidence>
<organism evidence="1 2">
    <name type="scientific">Clostridium carboxidivorans P7</name>
    <dbReference type="NCBI Taxonomy" id="536227"/>
    <lineage>
        <taxon>Bacteria</taxon>
        <taxon>Bacillati</taxon>
        <taxon>Bacillota</taxon>
        <taxon>Clostridia</taxon>
        <taxon>Eubacteriales</taxon>
        <taxon>Clostridiaceae</taxon>
        <taxon>Clostridium</taxon>
    </lineage>
</organism>
<dbReference type="EMBL" id="ACVI01000030">
    <property type="protein sequence ID" value="EET87435.1"/>
    <property type="molecule type" value="Genomic_DNA"/>
</dbReference>
<dbReference type="Proteomes" id="UP000004198">
    <property type="component" value="Unassembled WGS sequence"/>
</dbReference>
<comment type="caution">
    <text evidence="1">The sequence shown here is derived from an EMBL/GenBank/DDBJ whole genome shotgun (WGS) entry which is preliminary data.</text>
</comment>
<keyword evidence="2" id="KW-1185">Reference proteome</keyword>
<gene>
    <name evidence="1" type="ORF">CcarbDRAFT_2122</name>
</gene>
<dbReference type="RefSeq" id="WP_007061007.1">
    <property type="nucleotide sequence ID" value="NZ_ACVI01000030.1"/>
</dbReference>
<sequence length="54" mass="5990">MTNNSRGKAVISEENLNKLLEMLKTVKYGSVILVIQDGVVVQIEKNRKGETSVD</sequence>
<name>C6PTK5_9CLOT</name>
<dbReference type="Pfam" id="PF10055">
    <property type="entry name" value="DUF2292"/>
    <property type="match status" value="1"/>
</dbReference>